<protein>
    <submittedName>
        <fullName evidence="2">WPP domain-associated protein-like</fullName>
    </submittedName>
</protein>
<feature type="coiled-coil region" evidence="1">
    <location>
        <begin position="455"/>
        <end position="503"/>
    </location>
</feature>
<proteinExistence type="predicted"/>
<dbReference type="PANTHER" id="PTHR33883">
    <property type="entry name" value="WPP DOMAIN-ASSOCIATED PROTEIN"/>
    <property type="match status" value="1"/>
</dbReference>
<keyword evidence="1" id="KW-0175">Coiled coil</keyword>
<reference evidence="2" key="2">
    <citation type="submission" date="2023-04" db="EMBL/GenBank/DDBJ databases">
        <authorList>
            <person name="Bruccoleri R.E."/>
            <person name="Oakeley E.J."/>
            <person name="Faust A.-M."/>
            <person name="Dessus-Babus S."/>
            <person name="Altorfer M."/>
            <person name="Burckhardt D."/>
            <person name="Oertli M."/>
            <person name="Naumann U."/>
            <person name="Petersen F."/>
            <person name="Wong J."/>
        </authorList>
    </citation>
    <scope>NUCLEOTIDE SEQUENCE</scope>
    <source>
        <strain evidence="2">GSM-AAB239-AS_SAM_17_03QT</strain>
        <tissue evidence="2">Leaf</tissue>
    </source>
</reference>
<evidence type="ECO:0000313" key="3">
    <source>
        <dbReference type="Proteomes" id="UP001140949"/>
    </source>
</evidence>
<evidence type="ECO:0000313" key="2">
    <source>
        <dbReference type="EMBL" id="KAJ6792502.1"/>
    </source>
</evidence>
<sequence length="899" mass="102063">MAGDCSGFANVHLSAPFMEPMELAAVENSEVDGKVDLSSAHVLSCSSFKGSEAGGNESALYEKFLLDDLDNYWDEINDRLTVSRMVSDSVIKGMVRAVTEESAEEITSKEAQIAILNEKLQLYGSKEATGTGFVELPLHQCYFRATGDSRNLDSLKVAVEQQLLLLKDVIQNVSSSHGRVNAIEDARVCSVLVEERTSEQPTGLDVRIDAVREVIAAAFEEIEDMFNSLKALVFEQQWEFEFRREINSIIVQSRVRDLQTEFERKLYEERDLVHMVSTNWQEKVTELSTIRAELDNMSRSFLSSESSSLISLNSHETLEESNGAKRNDQFPRMLSGNAQFPYTTHIEENGTGSIKKCKDIAQPMVDVVDASQLKHLSKDELVSYYKTEVLKMRRQHESALHEKTEQLFRLKRQLLKEKGSPFRRDREFELLKKKIPEVILKLDGILLDKEALPRVESSYDELSSLKDKINALLSENERLQGLLTEKEEEVKCLSSQISDAENLISLHSSAERNFLAQINNLTGGLEDVKIEASIRSDFLTTIFKELLSDYISGREDSEVEAKIVKDIYTIIIKGIIVDAMSSEHSKSSLEALLSEKQRLLSVEIEENGKLKEALMSQLTLSKEKDNLASETNSTLMEQEEQFDLLNKELRILREQASKQERLISEIKTDSDLLKRRLAVSLQQNHQYNVEINKLNDELVIASYALKEAEKQKTMLHCIIEDKEKKISSTKENLEATQMHSIITSMMELSEAFLALENNLMTKIERFETRMKNVSHEVSPLLQQTTQLLKEGQWYKQMLDIRNSNLQKAEAEVDLLGDEVDALLSLLGKIYIALDHYSPVLQLYPGVRLLLLSWWLGSMNSQKMWLCCVGYLSDTPPTCIGHSKIGAISMLLYHIRVCAI</sequence>
<evidence type="ECO:0000256" key="1">
    <source>
        <dbReference type="SAM" id="Coils"/>
    </source>
</evidence>
<dbReference type="InterPro" id="IPR037490">
    <property type="entry name" value="WAP"/>
</dbReference>
<reference evidence="2" key="1">
    <citation type="journal article" date="2023" name="GigaByte">
        <title>Genome assembly of the bearded iris, Iris pallida Lam.</title>
        <authorList>
            <person name="Bruccoleri R.E."/>
            <person name="Oakeley E.J."/>
            <person name="Faust A.M.E."/>
            <person name="Altorfer M."/>
            <person name="Dessus-Babus S."/>
            <person name="Burckhardt D."/>
            <person name="Oertli M."/>
            <person name="Naumann U."/>
            <person name="Petersen F."/>
            <person name="Wong J."/>
        </authorList>
    </citation>
    <scope>NUCLEOTIDE SEQUENCE</scope>
    <source>
        <strain evidence="2">GSM-AAB239-AS_SAM_17_03QT</strain>
    </source>
</reference>
<name>A0AAX6DL15_IRIPA</name>
<feature type="coiled-coil region" evidence="1">
    <location>
        <begin position="628"/>
        <end position="739"/>
    </location>
</feature>
<dbReference type="EMBL" id="JANAVB010043452">
    <property type="protein sequence ID" value="KAJ6792502.1"/>
    <property type="molecule type" value="Genomic_DNA"/>
</dbReference>
<dbReference type="AlphaFoldDB" id="A0AAX6DL15"/>
<keyword evidence="3" id="KW-1185">Reference proteome</keyword>
<organism evidence="2 3">
    <name type="scientific">Iris pallida</name>
    <name type="common">Sweet iris</name>
    <dbReference type="NCBI Taxonomy" id="29817"/>
    <lineage>
        <taxon>Eukaryota</taxon>
        <taxon>Viridiplantae</taxon>
        <taxon>Streptophyta</taxon>
        <taxon>Embryophyta</taxon>
        <taxon>Tracheophyta</taxon>
        <taxon>Spermatophyta</taxon>
        <taxon>Magnoliopsida</taxon>
        <taxon>Liliopsida</taxon>
        <taxon>Asparagales</taxon>
        <taxon>Iridaceae</taxon>
        <taxon>Iridoideae</taxon>
        <taxon>Irideae</taxon>
        <taxon>Iris</taxon>
    </lineage>
</organism>
<comment type="caution">
    <text evidence="2">The sequence shown here is derived from an EMBL/GenBank/DDBJ whole genome shotgun (WGS) entry which is preliminary data.</text>
</comment>
<dbReference type="PANTHER" id="PTHR33883:SF10">
    <property type="entry name" value="WPP DOMAIN-ASSOCIATED PROTEIN"/>
    <property type="match status" value="1"/>
</dbReference>
<accession>A0AAX6DL15</accession>
<dbReference type="Proteomes" id="UP001140949">
    <property type="component" value="Unassembled WGS sequence"/>
</dbReference>
<gene>
    <name evidence="2" type="ORF">M6B38_239660</name>
</gene>